<evidence type="ECO:0000313" key="3">
    <source>
        <dbReference type="EMBL" id="CAH0555137.1"/>
    </source>
</evidence>
<dbReference type="Proteomes" id="UP001154078">
    <property type="component" value="Chromosome 4"/>
</dbReference>
<dbReference type="Pfam" id="PF16087">
    <property type="entry name" value="DUF4817"/>
    <property type="match status" value="1"/>
</dbReference>
<evidence type="ECO:0000259" key="2">
    <source>
        <dbReference type="Pfam" id="PF16087"/>
    </source>
</evidence>
<dbReference type="InterPro" id="IPR032135">
    <property type="entry name" value="DUF4817"/>
</dbReference>
<dbReference type="AlphaFoldDB" id="A0A9P0B488"/>
<dbReference type="OrthoDB" id="6760518at2759"/>
<proteinExistence type="predicted"/>
<evidence type="ECO:0000313" key="4">
    <source>
        <dbReference type="Proteomes" id="UP001154078"/>
    </source>
</evidence>
<keyword evidence="4" id="KW-1185">Reference proteome</keyword>
<protein>
    <recommendedName>
        <fullName evidence="2">DUF4817 domain-containing protein</fullName>
    </recommendedName>
</protein>
<evidence type="ECO:0000256" key="1">
    <source>
        <dbReference type="SAM" id="MobiDB-lite"/>
    </source>
</evidence>
<dbReference type="EMBL" id="OV121135">
    <property type="protein sequence ID" value="CAH0555137.1"/>
    <property type="molecule type" value="Genomic_DNA"/>
</dbReference>
<organism evidence="3 4">
    <name type="scientific">Brassicogethes aeneus</name>
    <name type="common">Rape pollen beetle</name>
    <name type="synonym">Meligethes aeneus</name>
    <dbReference type="NCBI Taxonomy" id="1431903"/>
    <lineage>
        <taxon>Eukaryota</taxon>
        <taxon>Metazoa</taxon>
        <taxon>Ecdysozoa</taxon>
        <taxon>Arthropoda</taxon>
        <taxon>Hexapoda</taxon>
        <taxon>Insecta</taxon>
        <taxon>Pterygota</taxon>
        <taxon>Neoptera</taxon>
        <taxon>Endopterygota</taxon>
        <taxon>Coleoptera</taxon>
        <taxon>Polyphaga</taxon>
        <taxon>Cucujiformia</taxon>
        <taxon>Nitidulidae</taxon>
        <taxon>Meligethinae</taxon>
        <taxon>Brassicogethes</taxon>
    </lineage>
</organism>
<reference evidence="3" key="1">
    <citation type="submission" date="2021-12" db="EMBL/GenBank/DDBJ databases">
        <authorList>
            <person name="King R."/>
        </authorList>
    </citation>
    <scope>NUCLEOTIDE SEQUENCE</scope>
</reference>
<accession>A0A9P0B488</accession>
<gene>
    <name evidence="3" type="ORF">MELIAE_LOCUS6572</name>
</gene>
<feature type="region of interest" description="Disordered" evidence="1">
    <location>
        <begin position="58"/>
        <end position="84"/>
    </location>
</feature>
<feature type="compositionally biased region" description="Acidic residues" evidence="1">
    <location>
        <begin position="70"/>
        <end position="84"/>
    </location>
</feature>
<feature type="domain" description="DUF4817" evidence="2">
    <location>
        <begin position="4"/>
        <end position="56"/>
    </location>
</feature>
<name>A0A9P0B488_BRAAE</name>
<sequence length="134" mass="15300">MKYTNEEKVDMLFVYARAFRNAKNAAETYANLYPEKQVPDTKIFARLEKNLRELGMFEKPKKRKPTVTEEGGEEETNVLGDGGDEEIEVETLRVSFKGLHHLRPTPQNITPLSEECNAMPTEYNAPVATVYALF</sequence>